<gene>
    <name evidence="14" type="primary">EOG090X05VA</name>
</gene>
<evidence type="ECO:0000256" key="8">
    <source>
        <dbReference type="ARBA" id="ARBA00023163"/>
    </source>
</evidence>
<dbReference type="NCBIfam" id="TIGR00622">
    <property type="entry name" value="ssl1"/>
    <property type="match status" value="1"/>
</dbReference>
<dbReference type="PANTHER" id="PTHR12695:SF2">
    <property type="entry name" value="GENERAL TRANSCRIPTION FACTOR IIH SUBUNIT 2-RELATED"/>
    <property type="match status" value="1"/>
</dbReference>
<dbReference type="PIRSF" id="PIRSF015919">
    <property type="entry name" value="TFIIH_SSL1"/>
    <property type="match status" value="1"/>
</dbReference>
<dbReference type="Pfam" id="PF04056">
    <property type="entry name" value="Ssl1"/>
    <property type="match status" value="1"/>
</dbReference>
<dbReference type="InterPro" id="IPR013083">
    <property type="entry name" value="Znf_RING/FYVE/PHD"/>
</dbReference>
<dbReference type="EMBL" id="LR023384">
    <property type="protein sequence ID" value="SVE93003.1"/>
    <property type="molecule type" value="mRNA"/>
</dbReference>
<dbReference type="InterPro" id="IPR046349">
    <property type="entry name" value="C1-like_sf"/>
</dbReference>
<dbReference type="AlphaFoldDB" id="A0A4Y7NJE0"/>
<dbReference type="GO" id="GO:0006351">
    <property type="term" value="P:DNA-templated transcription"/>
    <property type="evidence" value="ECO:0007669"/>
    <property type="project" value="InterPro"/>
</dbReference>
<dbReference type="Gene3D" id="3.30.40.10">
    <property type="entry name" value="Zinc/RING finger domain, C3HC4 (zinc finger)"/>
    <property type="match status" value="1"/>
</dbReference>
<organism evidence="14">
    <name type="scientific">Moina brachiata</name>
    <dbReference type="NCBI Taxonomy" id="675436"/>
    <lineage>
        <taxon>Eukaryota</taxon>
        <taxon>Metazoa</taxon>
        <taxon>Ecdysozoa</taxon>
        <taxon>Arthropoda</taxon>
        <taxon>Crustacea</taxon>
        <taxon>Branchiopoda</taxon>
        <taxon>Diplostraca</taxon>
        <taxon>Cladocera</taxon>
        <taxon>Anomopoda</taxon>
        <taxon>Moinidae</taxon>
        <taxon>Moina</taxon>
    </lineage>
</organism>
<evidence type="ECO:0000256" key="7">
    <source>
        <dbReference type="ARBA" id="ARBA00023015"/>
    </source>
</evidence>
<protein>
    <recommendedName>
        <fullName evidence="11">General transcription factor IIH subunit</fullName>
    </recommendedName>
</protein>
<dbReference type="InterPro" id="IPR002035">
    <property type="entry name" value="VWF_A"/>
</dbReference>
<dbReference type="CDD" id="cd01453">
    <property type="entry name" value="vWA_transcription_factor_IIH_type"/>
    <property type="match status" value="1"/>
</dbReference>
<sequence length="403" mass="44618">MADDEDGKEYRWESGYEKTWEAIKEDDDGLLESNVADIIARAKRKRAALRASGAIKLGMMRHLFVIIDSSECMSLQDLKPTRYLCVLKLLEIFIDEFFDLNPISQLALLATKSKRCDRVTELSGNKKKHLEALKQLGNTPSCEGEPSLQNSLEFALKTLKNMPSHTSREILVLFGSLTTCDPTDIGYTIKALKDNNVRVSVIGLAAEVWVCRKLAKETGGDYNVLLDDHHLKELMLNLVEPPPAAGAMEASLIKMGFPGGPATVNSGVSIDGTSENIPAYCSCHMDSDVPLSTNTFSCPQCGSHYCELPVECKQCGLTLVSASHIARSYHHLFPIKPFIEKELTSRMNVNQCFACLKPFDDTDKNVYQCENCQCVVCLDCDIFIRETLHTCPGCASIHHTTNG</sequence>
<evidence type="ECO:0000259" key="13">
    <source>
        <dbReference type="PROSITE" id="PS50234"/>
    </source>
</evidence>
<dbReference type="GO" id="GO:0008270">
    <property type="term" value="F:zinc ion binding"/>
    <property type="evidence" value="ECO:0007669"/>
    <property type="project" value="UniProtKB-UniRule"/>
</dbReference>
<evidence type="ECO:0000256" key="10">
    <source>
        <dbReference type="ARBA" id="ARBA00023242"/>
    </source>
</evidence>
<evidence type="ECO:0000256" key="5">
    <source>
        <dbReference type="ARBA" id="ARBA00022771"/>
    </source>
</evidence>
<evidence type="ECO:0000313" key="14">
    <source>
        <dbReference type="EMBL" id="SVE93003.1"/>
    </source>
</evidence>
<evidence type="ECO:0000256" key="12">
    <source>
        <dbReference type="PIRSR" id="PIRSR015919-1"/>
    </source>
</evidence>
<dbReference type="PANTHER" id="PTHR12695">
    <property type="entry name" value="GENERAL TRANSCRIPTION FACTOR IIH SUBUNIT 2"/>
    <property type="match status" value="1"/>
</dbReference>
<comment type="similarity">
    <text evidence="2 11">Belongs to the GTF2H2 family.</text>
</comment>
<dbReference type="InterPro" id="IPR036465">
    <property type="entry name" value="vWFA_dom_sf"/>
</dbReference>
<dbReference type="Gene3D" id="3.40.50.410">
    <property type="entry name" value="von Willebrand factor, type A domain"/>
    <property type="match status" value="1"/>
</dbReference>
<dbReference type="FunFam" id="3.40.50.410:FF:000015">
    <property type="entry name" value="General transcription factor IIH subunit 2"/>
    <property type="match status" value="1"/>
</dbReference>
<evidence type="ECO:0000256" key="4">
    <source>
        <dbReference type="ARBA" id="ARBA00022763"/>
    </source>
</evidence>
<dbReference type="Pfam" id="PF07975">
    <property type="entry name" value="C1_4"/>
    <property type="match status" value="1"/>
</dbReference>
<dbReference type="GO" id="GO:0006357">
    <property type="term" value="P:regulation of transcription by RNA polymerase II"/>
    <property type="evidence" value="ECO:0007669"/>
    <property type="project" value="TreeGrafter"/>
</dbReference>
<comment type="subcellular location">
    <subcellularLocation>
        <location evidence="1 11">Nucleus</location>
    </subcellularLocation>
</comment>
<evidence type="ECO:0000256" key="6">
    <source>
        <dbReference type="ARBA" id="ARBA00022833"/>
    </source>
</evidence>
<feature type="domain" description="VWFA" evidence="13">
    <location>
        <begin position="62"/>
        <end position="239"/>
    </location>
</feature>
<reference evidence="14" key="1">
    <citation type="submission" date="2018-08" db="EMBL/GenBank/DDBJ databases">
        <authorList>
            <person name="Cornetti L."/>
        </authorList>
    </citation>
    <scope>NUCLEOTIDE SEQUENCE</scope>
    <source>
        <strain evidence="14">DE-FRO-2-1</strain>
    </source>
</reference>
<evidence type="ECO:0000256" key="11">
    <source>
        <dbReference type="PIRNR" id="PIRNR015919"/>
    </source>
</evidence>
<name>A0A4Y7NJE0_9CRUS</name>
<dbReference type="PROSITE" id="PS50234">
    <property type="entry name" value="VWFA"/>
    <property type="match status" value="1"/>
</dbReference>
<proteinExistence type="evidence at transcript level"/>
<dbReference type="SMART" id="SM01047">
    <property type="entry name" value="C1_4"/>
    <property type="match status" value="1"/>
</dbReference>
<evidence type="ECO:0000256" key="3">
    <source>
        <dbReference type="ARBA" id="ARBA00022723"/>
    </source>
</evidence>
<keyword evidence="4" id="KW-0227">DNA damage</keyword>
<dbReference type="SMART" id="SM00327">
    <property type="entry name" value="VWA"/>
    <property type="match status" value="1"/>
</dbReference>
<dbReference type="SUPFAM" id="SSF57889">
    <property type="entry name" value="Cysteine-rich domain"/>
    <property type="match status" value="1"/>
</dbReference>
<keyword evidence="9" id="KW-0234">DNA repair</keyword>
<keyword evidence="6 11" id="KW-0862">Zinc</keyword>
<dbReference type="InterPro" id="IPR007198">
    <property type="entry name" value="Ssl1-like"/>
</dbReference>
<evidence type="ECO:0000256" key="9">
    <source>
        <dbReference type="ARBA" id="ARBA00023204"/>
    </source>
</evidence>
<feature type="zinc finger region" description="C4-type" evidence="12">
    <location>
        <begin position="298"/>
        <end position="315"/>
    </location>
</feature>
<dbReference type="InterPro" id="IPR004595">
    <property type="entry name" value="TFIIH_C1-like_dom"/>
</dbReference>
<keyword evidence="5" id="KW-0863">Zinc-finger</keyword>
<dbReference type="GO" id="GO:0005675">
    <property type="term" value="C:transcription factor TFIIH holo complex"/>
    <property type="evidence" value="ECO:0007669"/>
    <property type="project" value="UniProtKB-UniRule"/>
</dbReference>
<dbReference type="GO" id="GO:0000439">
    <property type="term" value="C:transcription factor TFIIH core complex"/>
    <property type="evidence" value="ECO:0007669"/>
    <property type="project" value="InterPro"/>
</dbReference>
<evidence type="ECO:0000256" key="2">
    <source>
        <dbReference type="ARBA" id="ARBA00006092"/>
    </source>
</evidence>
<keyword evidence="3 11" id="KW-0479">Metal-binding</keyword>
<keyword evidence="7 11" id="KW-0805">Transcription regulation</keyword>
<dbReference type="SUPFAM" id="SSF53300">
    <property type="entry name" value="vWA-like"/>
    <property type="match status" value="1"/>
</dbReference>
<dbReference type="GO" id="GO:0006289">
    <property type="term" value="P:nucleotide-excision repair"/>
    <property type="evidence" value="ECO:0007669"/>
    <property type="project" value="UniProtKB-UniRule"/>
</dbReference>
<keyword evidence="10 11" id="KW-0539">Nucleus</keyword>
<dbReference type="InterPro" id="IPR012170">
    <property type="entry name" value="TFIIH_SSL1/p44"/>
</dbReference>
<accession>A0A4Y7NJE0</accession>
<keyword evidence="8 11" id="KW-0804">Transcription</keyword>
<evidence type="ECO:0000256" key="1">
    <source>
        <dbReference type="ARBA" id="ARBA00004123"/>
    </source>
</evidence>